<dbReference type="PROSITE" id="PS51257">
    <property type="entry name" value="PROKAR_LIPOPROTEIN"/>
    <property type="match status" value="1"/>
</dbReference>
<dbReference type="InterPro" id="IPR046281">
    <property type="entry name" value="DUF6318"/>
</dbReference>
<evidence type="ECO:0000256" key="2">
    <source>
        <dbReference type="SAM" id="SignalP"/>
    </source>
</evidence>
<feature type="region of interest" description="Disordered" evidence="1">
    <location>
        <begin position="22"/>
        <end position="61"/>
    </location>
</feature>
<dbReference type="AlphaFoldDB" id="A0A8I0EUL9"/>
<organism evidence="4 5">
    <name type="scientific">Aeromicrobium senzhongii</name>
    <dbReference type="NCBI Taxonomy" id="2663859"/>
    <lineage>
        <taxon>Bacteria</taxon>
        <taxon>Bacillati</taxon>
        <taxon>Actinomycetota</taxon>
        <taxon>Actinomycetes</taxon>
        <taxon>Propionibacteriales</taxon>
        <taxon>Nocardioidaceae</taxon>
        <taxon>Aeromicrobium</taxon>
    </lineage>
</organism>
<evidence type="ECO:0000313" key="4">
    <source>
        <dbReference type="EMBL" id="MBC9226726.1"/>
    </source>
</evidence>
<evidence type="ECO:0000259" key="3">
    <source>
        <dbReference type="Pfam" id="PF19843"/>
    </source>
</evidence>
<evidence type="ECO:0000313" key="5">
    <source>
        <dbReference type="Proteomes" id="UP000620591"/>
    </source>
</evidence>
<feature type="compositionally biased region" description="Low complexity" evidence="1">
    <location>
        <begin position="30"/>
        <end position="52"/>
    </location>
</feature>
<proteinExistence type="predicted"/>
<gene>
    <name evidence="4" type="ORF">IBG24_10395</name>
</gene>
<dbReference type="Proteomes" id="UP000620591">
    <property type="component" value="Unassembled WGS sequence"/>
</dbReference>
<reference evidence="4" key="1">
    <citation type="submission" date="2020-09" db="EMBL/GenBank/DDBJ databases">
        <title>Novel species in genus Aeromicrobium.</title>
        <authorList>
            <person name="Zhang G."/>
        </authorList>
    </citation>
    <scope>NUCLEOTIDE SEQUENCE</scope>
    <source>
        <strain evidence="4">Zg-636</strain>
    </source>
</reference>
<dbReference type="EMBL" id="JACTVM010000002">
    <property type="protein sequence ID" value="MBC9226726.1"/>
    <property type="molecule type" value="Genomic_DNA"/>
</dbReference>
<comment type="caution">
    <text evidence="4">The sequence shown here is derived from an EMBL/GenBank/DDBJ whole genome shotgun (WGS) entry which is preliminary data.</text>
</comment>
<protein>
    <recommendedName>
        <fullName evidence="3">DUF6318 domain-containing protein</fullName>
    </recommendedName>
</protein>
<name>A0A8I0EUL9_9ACTN</name>
<feature type="chain" id="PRO_5039356010" description="DUF6318 domain-containing protein" evidence="2">
    <location>
        <begin position="23"/>
        <end position="191"/>
    </location>
</feature>
<sequence>MRRSPALAALVLSLALGTAACGNDDDDAAPPRTDATSASPSPSATPSWSATAKPQRPADEFSQEGAEAFAVFAADTVLYMMATGDVPALTAISDLATCASCQGWVDNYDDGKIEKLTVSSGPARHELVDAPSVNDEVYYQVRLALDIPQGESVRKDTGKKIGTVNAAEALPFKTNIQWKGDQWQLLTYDLG</sequence>
<dbReference type="RefSeq" id="WP_187769485.1">
    <property type="nucleotide sequence ID" value="NZ_JACTVM010000002.1"/>
</dbReference>
<keyword evidence="2" id="KW-0732">Signal</keyword>
<feature type="domain" description="DUF6318" evidence="3">
    <location>
        <begin position="53"/>
        <end position="187"/>
    </location>
</feature>
<dbReference type="Pfam" id="PF19843">
    <property type="entry name" value="DUF6318"/>
    <property type="match status" value="1"/>
</dbReference>
<accession>A0A8I0EUL9</accession>
<evidence type="ECO:0000256" key="1">
    <source>
        <dbReference type="SAM" id="MobiDB-lite"/>
    </source>
</evidence>
<feature type="signal peptide" evidence="2">
    <location>
        <begin position="1"/>
        <end position="22"/>
    </location>
</feature>